<dbReference type="InterPro" id="IPR055342">
    <property type="entry name" value="MreC_beta-barrel_core"/>
</dbReference>
<keyword evidence="5" id="KW-0175">Coiled coil</keyword>
<gene>
    <name evidence="7" type="primary">mreC</name>
    <name evidence="7" type="ORF">RM423_03705</name>
</gene>
<comment type="caution">
    <text evidence="7">The sequence shown here is derived from an EMBL/GenBank/DDBJ whole genome shotgun (WGS) entry which is preliminary data.</text>
</comment>
<sequence>MRRLTRRQQISAAALAVLALLFISLDFAGGSLGGARGGATGALGSLYRGTDSILGPVRRFVQGVPDVGGNRREIAQLKQRNAELQRELTGSAVDTATAKKLDALQLRADTSHWKLMPARVIATGPGSGFQWTVTVDVGRREHVLVGQTVTDGVGLVGRVVRVYSSTSVVLLVADPASGVGVRDTRSGELLLAAGAGTHGMTASPVDDRSDLRTDDVLVTGPTGKTTFSAGVEVGVITSVHTAAGGVVSAIVRPTATQTGLDLVGIILQTPRNTTRPALTPDSAR</sequence>
<evidence type="ECO:0000259" key="6">
    <source>
        <dbReference type="Pfam" id="PF04085"/>
    </source>
</evidence>
<dbReference type="RefSeq" id="WP_311421641.1">
    <property type="nucleotide sequence ID" value="NZ_JAVREH010000003.1"/>
</dbReference>
<evidence type="ECO:0000256" key="4">
    <source>
        <dbReference type="ARBA" id="ARBA00032089"/>
    </source>
</evidence>
<dbReference type="Pfam" id="PF04085">
    <property type="entry name" value="MreC"/>
    <property type="match status" value="1"/>
</dbReference>
<keyword evidence="8" id="KW-1185">Reference proteome</keyword>
<evidence type="ECO:0000256" key="2">
    <source>
        <dbReference type="ARBA" id="ARBA00013855"/>
    </source>
</evidence>
<dbReference type="PANTHER" id="PTHR34138">
    <property type="entry name" value="CELL SHAPE-DETERMINING PROTEIN MREC"/>
    <property type="match status" value="1"/>
</dbReference>
<protein>
    <recommendedName>
        <fullName evidence="2">Cell shape-determining protein MreC</fullName>
    </recommendedName>
    <alternativeName>
        <fullName evidence="4">Cell shape protein MreC</fullName>
    </alternativeName>
</protein>
<dbReference type="Proteomes" id="UP001183176">
    <property type="component" value="Unassembled WGS sequence"/>
</dbReference>
<organism evidence="7 8">
    <name type="scientific">Jatrophihabitans lederbergiae</name>
    <dbReference type="NCBI Taxonomy" id="3075547"/>
    <lineage>
        <taxon>Bacteria</taxon>
        <taxon>Bacillati</taxon>
        <taxon>Actinomycetota</taxon>
        <taxon>Actinomycetes</taxon>
        <taxon>Jatrophihabitantales</taxon>
        <taxon>Jatrophihabitantaceae</taxon>
        <taxon>Jatrophihabitans</taxon>
    </lineage>
</organism>
<evidence type="ECO:0000256" key="5">
    <source>
        <dbReference type="SAM" id="Coils"/>
    </source>
</evidence>
<dbReference type="InterPro" id="IPR007221">
    <property type="entry name" value="MreC"/>
</dbReference>
<proteinExistence type="inferred from homology"/>
<evidence type="ECO:0000313" key="7">
    <source>
        <dbReference type="EMBL" id="MDT0260491.1"/>
    </source>
</evidence>
<reference evidence="8" key="1">
    <citation type="submission" date="2023-07" db="EMBL/GenBank/DDBJ databases">
        <title>30 novel species of actinomycetes from the DSMZ collection.</title>
        <authorList>
            <person name="Nouioui I."/>
        </authorList>
    </citation>
    <scope>NUCLEOTIDE SEQUENCE [LARGE SCALE GENOMIC DNA]</scope>
    <source>
        <strain evidence="8">DSM 44399</strain>
    </source>
</reference>
<dbReference type="InterPro" id="IPR042177">
    <property type="entry name" value="Cell/Rod_1"/>
</dbReference>
<feature type="domain" description="Rod shape-determining protein MreC beta-barrel core" evidence="6">
    <location>
        <begin position="120"/>
        <end position="266"/>
    </location>
</feature>
<accession>A0ABU2J671</accession>
<evidence type="ECO:0000313" key="8">
    <source>
        <dbReference type="Proteomes" id="UP001183176"/>
    </source>
</evidence>
<evidence type="ECO:0000256" key="1">
    <source>
        <dbReference type="ARBA" id="ARBA00009369"/>
    </source>
</evidence>
<feature type="coiled-coil region" evidence="5">
    <location>
        <begin position="67"/>
        <end position="94"/>
    </location>
</feature>
<dbReference type="InterPro" id="IPR042175">
    <property type="entry name" value="Cell/Rod_MreC_2"/>
</dbReference>
<evidence type="ECO:0000256" key="3">
    <source>
        <dbReference type="ARBA" id="ARBA00022960"/>
    </source>
</evidence>
<keyword evidence="3" id="KW-0133">Cell shape</keyword>
<dbReference type="Gene3D" id="2.40.10.350">
    <property type="entry name" value="Rod shape-determining protein MreC, domain 2"/>
    <property type="match status" value="1"/>
</dbReference>
<dbReference type="Gene3D" id="2.40.10.340">
    <property type="entry name" value="Rod shape-determining protein MreC, domain 1"/>
    <property type="match status" value="1"/>
</dbReference>
<comment type="similarity">
    <text evidence="1">Belongs to the MreC family.</text>
</comment>
<dbReference type="PANTHER" id="PTHR34138:SF1">
    <property type="entry name" value="CELL SHAPE-DETERMINING PROTEIN MREC"/>
    <property type="match status" value="1"/>
</dbReference>
<name>A0ABU2J671_9ACTN</name>
<dbReference type="EMBL" id="JAVREH010000003">
    <property type="protein sequence ID" value="MDT0260491.1"/>
    <property type="molecule type" value="Genomic_DNA"/>
</dbReference>